<protein>
    <submittedName>
        <fullName evidence="1">Uncharacterized protein</fullName>
    </submittedName>
</protein>
<accession>A0ABX2KVT3</accession>
<reference evidence="1 2" key="1">
    <citation type="submission" date="2019-10" db="EMBL/GenBank/DDBJ databases">
        <title>Genome sequence of Azospirillum formosense CC-Nfb-7.</title>
        <authorList>
            <person name="Ambrosini A."/>
            <person name="Sant'Anna F.H."/>
            <person name="Cassan F.D."/>
            <person name="Souza E.M."/>
            <person name="Passaglia L.M.P."/>
        </authorList>
    </citation>
    <scope>NUCLEOTIDE SEQUENCE [LARGE SCALE GENOMIC DNA]</scope>
    <source>
        <strain evidence="1 2">CC-NFb-7</strain>
    </source>
</reference>
<organism evidence="1 2">
    <name type="scientific">Azospirillum formosense</name>
    <dbReference type="NCBI Taxonomy" id="861533"/>
    <lineage>
        <taxon>Bacteria</taxon>
        <taxon>Pseudomonadati</taxon>
        <taxon>Pseudomonadota</taxon>
        <taxon>Alphaproteobacteria</taxon>
        <taxon>Rhodospirillales</taxon>
        <taxon>Azospirillaceae</taxon>
        <taxon>Azospirillum</taxon>
    </lineage>
</organism>
<evidence type="ECO:0000313" key="2">
    <source>
        <dbReference type="Proteomes" id="UP000639419"/>
    </source>
</evidence>
<dbReference type="Proteomes" id="UP000639419">
    <property type="component" value="Unassembled WGS sequence"/>
</dbReference>
<keyword evidence="2" id="KW-1185">Reference proteome</keyword>
<comment type="caution">
    <text evidence="1">The sequence shown here is derived from an EMBL/GenBank/DDBJ whole genome shotgun (WGS) entry which is preliminary data.</text>
</comment>
<sequence length="59" mass="6206">MKLRLQPCARGARILDELATSPFQNTGINGVVEDTGPAGDLSAAFSSFNRLIPAVCFPA</sequence>
<gene>
    <name evidence="1" type="ORF">GBZ26_16365</name>
</gene>
<name>A0ABX2KVT3_9PROT</name>
<evidence type="ECO:0000313" key="1">
    <source>
        <dbReference type="EMBL" id="NUB20768.1"/>
    </source>
</evidence>
<dbReference type="EMBL" id="WHOR01000119">
    <property type="protein sequence ID" value="NUB20768.1"/>
    <property type="molecule type" value="Genomic_DNA"/>
</dbReference>
<proteinExistence type="predicted"/>
<dbReference type="RefSeq" id="WP_174439744.1">
    <property type="nucleotide sequence ID" value="NZ_WHOR01000119.1"/>
</dbReference>